<accession>A0A840QDJ6</accession>
<dbReference type="PANTHER" id="PTHR10314">
    <property type="entry name" value="CYSTATHIONINE BETA-SYNTHASE"/>
    <property type="match status" value="1"/>
</dbReference>
<evidence type="ECO:0000256" key="2">
    <source>
        <dbReference type="ARBA" id="ARBA00022898"/>
    </source>
</evidence>
<evidence type="ECO:0000313" key="4">
    <source>
        <dbReference type="EMBL" id="MBB5157991.1"/>
    </source>
</evidence>
<dbReference type="InterPro" id="IPR036052">
    <property type="entry name" value="TrpB-like_PALP_sf"/>
</dbReference>
<proteinExistence type="predicted"/>
<keyword evidence="4" id="KW-0808">Transferase</keyword>
<feature type="domain" description="Tryptophan synthase beta chain-like PALP" evidence="3">
    <location>
        <begin position="10"/>
        <end position="292"/>
    </location>
</feature>
<gene>
    <name evidence="4" type="ORF">BJ970_005590</name>
</gene>
<comment type="cofactor">
    <cofactor evidence="1">
        <name>pyridoxal 5'-phosphate</name>
        <dbReference type="ChEBI" id="CHEBI:597326"/>
    </cofactor>
</comment>
<dbReference type="EC" id="2.5.1.47" evidence="4"/>
<dbReference type="AlphaFoldDB" id="A0A840QDJ6"/>
<dbReference type="Gene3D" id="3.40.50.1100">
    <property type="match status" value="2"/>
</dbReference>
<dbReference type="CDD" id="cd01561">
    <property type="entry name" value="CBS_like"/>
    <property type="match status" value="1"/>
</dbReference>
<evidence type="ECO:0000313" key="5">
    <source>
        <dbReference type="Proteomes" id="UP000584374"/>
    </source>
</evidence>
<keyword evidence="5" id="KW-1185">Reference proteome</keyword>
<evidence type="ECO:0000256" key="1">
    <source>
        <dbReference type="ARBA" id="ARBA00001933"/>
    </source>
</evidence>
<name>A0A840QDJ6_9PSEU</name>
<dbReference type="InterPro" id="IPR050214">
    <property type="entry name" value="Cys_Synth/Cystath_Beta-Synth"/>
</dbReference>
<keyword evidence="2" id="KW-0663">Pyridoxal phosphate</keyword>
<dbReference type="InterPro" id="IPR001926">
    <property type="entry name" value="TrpB-like_PALP"/>
</dbReference>
<organism evidence="4 5">
    <name type="scientific">Saccharopolyspora phatthalungensis</name>
    <dbReference type="NCBI Taxonomy" id="664693"/>
    <lineage>
        <taxon>Bacteria</taxon>
        <taxon>Bacillati</taxon>
        <taxon>Actinomycetota</taxon>
        <taxon>Actinomycetes</taxon>
        <taxon>Pseudonocardiales</taxon>
        <taxon>Pseudonocardiaceae</taxon>
        <taxon>Saccharopolyspora</taxon>
    </lineage>
</organism>
<dbReference type="GO" id="GO:0004124">
    <property type="term" value="F:cysteine synthase activity"/>
    <property type="evidence" value="ECO:0007669"/>
    <property type="project" value="UniProtKB-EC"/>
</dbReference>
<dbReference type="SUPFAM" id="SSF53686">
    <property type="entry name" value="Tryptophan synthase beta subunit-like PLP-dependent enzymes"/>
    <property type="match status" value="1"/>
</dbReference>
<dbReference type="Pfam" id="PF00291">
    <property type="entry name" value="PALP"/>
    <property type="match status" value="1"/>
</dbReference>
<comment type="caution">
    <text evidence="4">The sequence shown here is derived from an EMBL/GenBank/DDBJ whole genome shotgun (WGS) entry which is preliminary data.</text>
</comment>
<protein>
    <submittedName>
        <fullName evidence="4">Cysteine synthase A</fullName>
        <ecNumber evidence="4">2.5.1.47</ecNumber>
    </submittedName>
</protein>
<dbReference type="RefSeq" id="WP_184729522.1">
    <property type="nucleotide sequence ID" value="NZ_JACHIW010000002.1"/>
</dbReference>
<evidence type="ECO:0000259" key="3">
    <source>
        <dbReference type="Pfam" id="PF00291"/>
    </source>
</evidence>
<reference evidence="4 5" key="1">
    <citation type="submission" date="2020-08" db="EMBL/GenBank/DDBJ databases">
        <title>Sequencing the genomes of 1000 actinobacteria strains.</title>
        <authorList>
            <person name="Klenk H.-P."/>
        </authorList>
    </citation>
    <scope>NUCLEOTIDE SEQUENCE [LARGE SCALE GENOMIC DNA]</scope>
    <source>
        <strain evidence="4 5">DSM 45584</strain>
    </source>
</reference>
<dbReference type="EMBL" id="JACHIW010000002">
    <property type="protein sequence ID" value="MBB5157991.1"/>
    <property type="molecule type" value="Genomic_DNA"/>
</dbReference>
<dbReference type="Proteomes" id="UP000584374">
    <property type="component" value="Unassembled WGS sequence"/>
</dbReference>
<sequence length="351" mass="37786">MCGNPDLLGLLRDTPLARVSAPLPQPQPGFWAKLECLSAGGMKARAAVSMLSGACRRGELKPGAAVVESTSGTLGIGLAFAGQALGHPVVLVVDDELEPGMRSLLRAHGARLEVVDRPHPVGGWQQARLDRVHQIRRDLPEAFWPDQYNNPDNPAGYESLGEEIARQIDRVDVLVCSVGTGGHSAGTIRTIRRRWPQVRLIGVDTIGSTIFGQPARPRVMRGLGSSIHPRNVAYGQFDEVHWVGPGEAVQACRTLARQSFITGGWSTGAVALVSAWAARIDPGAKVVTVFPDGPHRYLGTIFDDDYCRARGLLHRPTATRPVEIAHPAVEATGWTRCRIVSDPLLAMEVPA</sequence>